<keyword evidence="2" id="KW-1185">Reference proteome</keyword>
<protein>
    <submittedName>
        <fullName evidence="1">Uncharacterized protein</fullName>
    </submittedName>
</protein>
<sequence length="94" mass="10803">MSAFEREILPPWAQHAAEDYQPYTSMLSALISMKLARDTMIEAYDDGAFGWSQELADWLYDTDRSIMMLDARMANAAGSILHPFLGPWNNWTRE</sequence>
<comment type="caution">
    <text evidence="1">The sequence shown here is derived from an EMBL/GenBank/DDBJ whole genome shotgun (WGS) entry which is preliminary data.</text>
</comment>
<accession>A0A4U0XYC6</accession>
<dbReference type="Proteomes" id="UP000309340">
    <property type="component" value="Unassembled WGS sequence"/>
</dbReference>
<name>A0A4U0XYC6_9PEZI</name>
<organism evidence="1 2">
    <name type="scientific">Friedmanniomyces simplex</name>
    <dbReference type="NCBI Taxonomy" id="329884"/>
    <lineage>
        <taxon>Eukaryota</taxon>
        <taxon>Fungi</taxon>
        <taxon>Dikarya</taxon>
        <taxon>Ascomycota</taxon>
        <taxon>Pezizomycotina</taxon>
        <taxon>Dothideomycetes</taxon>
        <taxon>Dothideomycetidae</taxon>
        <taxon>Mycosphaerellales</taxon>
        <taxon>Teratosphaeriaceae</taxon>
        <taxon>Friedmanniomyces</taxon>
    </lineage>
</organism>
<evidence type="ECO:0000313" key="2">
    <source>
        <dbReference type="Proteomes" id="UP000309340"/>
    </source>
</evidence>
<dbReference type="AlphaFoldDB" id="A0A4U0XYC6"/>
<gene>
    <name evidence="1" type="ORF">B0A55_00831</name>
</gene>
<proteinExistence type="predicted"/>
<dbReference type="EMBL" id="NAJQ01000018">
    <property type="protein sequence ID" value="TKA83032.1"/>
    <property type="molecule type" value="Genomic_DNA"/>
</dbReference>
<dbReference type="OrthoDB" id="3812910at2759"/>
<reference evidence="1 2" key="1">
    <citation type="submission" date="2017-03" db="EMBL/GenBank/DDBJ databases">
        <title>Genomes of endolithic fungi from Antarctica.</title>
        <authorList>
            <person name="Coleine C."/>
            <person name="Masonjones S."/>
            <person name="Stajich J.E."/>
        </authorList>
    </citation>
    <scope>NUCLEOTIDE SEQUENCE [LARGE SCALE GENOMIC DNA]</scope>
    <source>
        <strain evidence="1 2">CCFEE 5184</strain>
    </source>
</reference>
<evidence type="ECO:0000313" key="1">
    <source>
        <dbReference type="EMBL" id="TKA83032.1"/>
    </source>
</evidence>